<name>A0A5M8RYU4_9BACI</name>
<dbReference type="PROSITE" id="PS51352">
    <property type="entry name" value="THIOREDOXIN_2"/>
    <property type="match status" value="1"/>
</dbReference>
<feature type="domain" description="Thioredoxin" evidence="2">
    <location>
        <begin position="32"/>
        <end position="168"/>
    </location>
</feature>
<dbReference type="Proteomes" id="UP000324326">
    <property type="component" value="Unassembled WGS sequence"/>
</dbReference>
<protein>
    <submittedName>
        <fullName evidence="3">Thiol:disulfide interchange protein</fullName>
    </submittedName>
</protein>
<comment type="caution">
    <text evidence="3">The sequence shown here is derived from an EMBL/GenBank/DDBJ whole genome shotgun (WGS) entry which is preliminary data.</text>
</comment>
<evidence type="ECO:0000259" key="2">
    <source>
        <dbReference type="PROSITE" id="PS51352"/>
    </source>
</evidence>
<sequence length="168" mass="18855">MMKKMLAAAFLLFLVGVAVWNFAVQKEAEIGIEKGDKAPDFTLASLKSGKDVSLSDFKGRKVLLNFWATWCKPCQIEMPAMEELQNEHQDITVLAVNFTSSEKNQQAVETFAQRHGLTFPIVLDQEGINAKYEIFSYPTTYVIDENGIIEDIVLGTMAKKDMEEKLGL</sequence>
<dbReference type="AlphaFoldDB" id="A0A5M8RYU4"/>
<accession>A0A5M8RYU4</accession>
<dbReference type="Gene3D" id="3.40.30.10">
    <property type="entry name" value="Glutaredoxin"/>
    <property type="match status" value="1"/>
</dbReference>
<proteinExistence type="predicted"/>
<dbReference type="Pfam" id="PF00578">
    <property type="entry name" value="AhpC-TSA"/>
    <property type="match status" value="1"/>
</dbReference>
<dbReference type="RefSeq" id="WP_148957825.1">
    <property type="nucleotide sequence ID" value="NZ_CM125431.1"/>
</dbReference>
<dbReference type="InterPro" id="IPR000866">
    <property type="entry name" value="AhpC/TSA"/>
</dbReference>
<evidence type="ECO:0000256" key="1">
    <source>
        <dbReference type="ARBA" id="ARBA00023157"/>
    </source>
</evidence>
<dbReference type="EMBL" id="QSND01000002">
    <property type="protein sequence ID" value="KAA6451994.1"/>
    <property type="molecule type" value="Genomic_DNA"/>
</dbReference>
<dbReference type="GO" id="GO:0016491">
    <property type="term" value="F:oxidoreductase activity"/>
    <property type="evidence" value="ECO:0007669"/>
    <property type="project" value="InterPro"/>
</dbReference>
<dbReference type="STRING" id="1925020.BTA30_21850"/>
<organism evidence="3 4">
    <name type="scientific">Bacillus swezeyi</name>
    <dbReference type="NCBI Taxonomy" id="1925020"/>
    <lineage>
        <taxon>Bacteria</taxon>
        <taxon>Bacillati</taxon>
        <taxon>Bacillota</taxon>
        <taxon>Bacilli</taxon>
        <taxon>Bacillales</taxon>
        <taxon>Bacillaceae</taxon>
        <taxon>Bacillus</taxon>
    </lineage>
</organism>
<gene>
    <name evidence="3" type="ORF">DX927_14945</name>
</gene>
<dbReference type="PANTHER" id="PTHR42852">
    <property type="entry name" value="THIOL:DISULFIDE INTERCHANGE PROTEIN DSBE"/>
    <property type="match status" value="1"/>
</dbReference>
<dbReference type="InterPro" id="IPR013766">
    <property type="entry name" value="Thioredoxin_domain"/>
</dbReference>
<reference evidence="3 4" key="1">
    <citation type="submission" date="2018-08" db="EMBL/GenBank/DDBJ databases">
        <title>Bacillus phenotypic plasticity.</title>
        <authorList>
            <person name="Hurtado E."/>
        </authorList>
    </citation>
    <scope>NUCLEOTIDE SEQUENCE [LARGE SCALE GENOMIC DNA]</scope>
    <source>
        <strain evidence="3 4">427</strain>
    </source>
</reference>
<dbReference type="GO" id="GO:0016209">
    <property type="term" value="F:antioxidant activity"/>
    <property type="evidence" value="ECO:0007669"/>
    <property type="project" value="InterPro"/>
</dbReference>
<keyword evidence="1" id="KW-1015">Disulfide bond</keyword>
<dbReference type="SUPFAM" id="SSF52833">
    <property type="entry name" value="Thioredoxin-like"/>
    <property type="match status" value="1"/>
</dbReference>
<evidence type="ECO:0000313" key="4">
    <source>
        <dbReference type="Proteomes" id="UP000324326"/>
    </source>
</evidence>
<dbReference type="InterPro" id="IPR050553">
    <property type="entry name" value="Thioredoxin_ResA/DsbE_sf"/>
</dbReference>
<dbReference type="PANTHER" id="PTHR42852:SF1">
    <property type="entry name" value="THIOREDOXIN-LIKE PROTEIN YNEN"/>
    <property type="match status" value="1"/>
</dbReference>
<dbReference type="InterPro" id="IPR036249">
    <property type="entry name" value="Thioredoxin-like_sf"/>
</dbReference>
<evidence type="ECO:0000313" key="3">
    <source>
        <dbReference type="EMBL" id="KAA6451994.1"/>
    </source>
</evidence>
<dbReference type="CDD" id="cd02966">
    <property type="entry name" value="TlpA_like_family"/>
    <property type="match status" value="1"/>
</dbReference>